<feature type="domain" description="Nuclear receptor" evidence="9">
    <location>
        <begin position="10"/>
        <end position="58"/>
    </location>
</feature>
<keyword evidence="11" id="KW-1185">Reference proteome</keyword>
<keyword evidence="1" id="KW-0479">Metal-binding</keyword>
<dbReference type="Gene3D" id="3.30.50.10">
    <property type="entry name" value="Erythroid Transcription Factor GATA-1, subunit A"/>
    <property type="match status" value="1"/>
</dbReference>
<accession>A0AAV5VQE8</accession>
<sequence>MVRPKASREDRRCLVCDGTTRVSHLGLDLCRACTVFHRRSTNRPYVCQSNTDNCPLKDG</sequence>
<dbReference type="InterPro" id="IPR013088">
    <property type="entry name" value="Znf_NHR/GATA"/>
</dbReference>
<gene>
    <name evidence="10" type="ORF">PFISCL1PPCAC_13123</name>
</gene>
<keyword evidence="4" id="KW-0805">Transcription regulation</keyword>
<evidence type="ECO:0000256" key="3">
    <source>
        <dbReference type="ARBA" id="ARBA00022833"/>
    </source>
</evidence>
<keyword evidence="5" id="KW-0238">DNA-binding</keyword>
<dbReference type="AlphaFoldDB" id="A0AAV5VQE8"/>
<protein>
    <recommendedName>
        <fullName evidence="9">Nuclear receptor domain-containing protein</fullName>
    </recommendedName>
</protein>
<keyword evidence="3" id="KW-0862">Zinc</keyword>
<reference evidence="10" key="1">
    <citation type="submission" date="2023-10" db="EMBL/GenBank/DDBJ databases">
        <title>Genome assembly of Pristionchus species.</title>
        <authorList>
            <person name="Yoshida K."/>
            <person name="Sommer R.J."/>
        </authorList>
    </citation>
    <scope>NUCLEOTIDE SEQUENCE</scope>
    <source>
        <strain evidence="10">RS5133</strain>
    </source>
</reference>
<dbReference type="GO" id="GO:0008270">
    <property type="term" value="F:zinc ion binding"/>
    <property type="evidence" value="ECO:0007669"/>
    <property type="project" value="UniProtKB-KW"/>
</dbReference>
<evidence type="ECO:0000313" key="11">
    <source>
        <dbReference type="Proteomes" id="UP001432322"/>
    </source>
</evidence>
<evidence type="ECO:0000256" key="7">
    <source>
        <dbReference type="ARBA" id="ARBA00023170"/>
    </source>
</evidence>
<dbReference type="GO" id="GO:0005634">
    <property type="term" value="C:nucleus"/>
    <property type="evidence" value="ECO:0007669"/>
    <property type="project" value="TreeGrafter"/>
</dbReference>
<evidence type="ECO:0000256" key="4">
    <source>
        <dbReference type="ARBA" id="ARBA00023015"/>
    </source>
</evidence>
<comment type="caution">
    <text evidence="10">The sequence shown here is derived from an EMBL/GenBank/DDBJ whole genome shotgun (WGS) entry which is preliminary data.</text>
</comment>
<proteinExistence type="predicted"/>
<dbReference type="Proteomes" id="UP001432322">
    <property type="component" value="Unassembled WGS sequence"/>
</dbReference>
<evidence type="ECO:0000256" key="8">
    <source>
        <dbReference type="ARBA" id="ARBA00023242"/>
    </source>
</evidence>
<dbReference type="EMBL" id="BTSY01000004">
    <property type="protein sequence ID" value="GMT21826.1"/>
    <property type="molecule type" value="Genomic_DNA"/>
</dbReference>
<keyword evidence="6" id="KW-0804">Transcription</keyword>
<dbReference type="PANTHER" id="PTHR46011">
    <property type="entry name" value="NUCLEAR HORMONE RECEPTOR FAMILY MEMBER NHR-86-RELATED"/>
    <property type="match status" value="1"/>
</dbReference>
<evidence type="ECO:0000313" key="10">
    <source>
        <dbReference type="EMBL" id="GMT21826.1"/>
    </source>
</evidence>
<organism evidence="10 11">
    <name type="scientific">Pristionchus fissidentatus</name>
    <dbReference type="NCBI Taxonomy" id="1538716"/>
    <lineage>
        <taxon>Eukaryota</taxon>
        <taxon>Metazoa</taxon>
        <taxon>Ecdysozoa</taxon>
        <taxon>Nematoda</taxon>
        <taxon>Chromadorea</taxon>
        <taxon>Rhabditida</taxon>
        <taxon>Rhabditina</taxon>
        <taxon>Diplogasteromorpha</taxon>
        <taxon>Diplogasteroidea</taxon>
        <taxon>Neodiplogasteridae</taxon>
        <taxon>Pristionchus</taxon>
    </lineage>
</organism>
<dbReference type="GO" id="GO:0003700">
    <property type="term" value="F:DNA-binding transcription factor activity"/>
    <property type="evidence" value="ECO:0007669"/>
    <property type="project" value="InterPro"/>
</dbReference>
<dbReference type="PANTHER" id="PTHR46011:SF6">
    <property type="entry name" value="HIGH ZINC ACTIVATED NUCLEAR RECEPTOR PROTEIN"/>
    <property type="match status" value="1"/>
</dbReference>
<keyword evidence="8" id="KW-0539">Nucleus</keyword>
<dbReference type="SUPFAM" id="SSF57716">
    <property type="entry name" value="Glucocorticoid receptor-like (DNA-binding domain)"/>
    <property type="match status" value="1"/>
</dbReference>
<dbReference type="InterPro" id="IPR001628">
    <property type="entry name" value="Znf_hrmn_rcpt"/>
</dbReference>
<name>A0AAV5VQE8_9BILA</name>
<evidence type="ECO:0000256" key="2">
    <source>
        <dbReference type="ARBA" id="ARBA00022771"/>
    </source>
</evidence>
<keyword evidence="2" id="KW-0863">Zinc-finger</keyword>
<dbReference type="GO" id="GO:0043565">
    <property type="term" value="F:sequence-specific DNA binding"/>
    <property type="evidence" value="ECO:0007669"/>
    <property type="project" value="InterPro"/>
</dbReference>
<dbReference type="Pfam" id="PF00105">
    <property type="entry name" value="zf-C4"/>
    <property type="match status" value="1"/>
</dbReference>
<keyword evidence="7" id="KW-0675">Receptor</keyword>
<evidence type="ECO:0000256" key="5">
    <source>
        <dbReference type="ARBA" id="ARBA00023125"/>
    </source>
</evidence>
<evidence type="ECO:0000259" key="9">
    <source>
        <dbReference type="SMART" id="SM00399"/>
    </source>
</evidence>
<evidence type="ECO:0000256" key="6">
    <source>
        <dbReference type="ARBA" id="ARBA00023163"/>
    </source>
</evidence>
<dbReference type="SMART" id="SM00399">
    <property type="entry name" value="ZnF_C4"/>
    <property type="match status" value="1"/>
</dbReference>
<evidence type="ECO:0000256" key="1">
    <source>
        <dbReference type="ARBA" id="ARBA00022723"/>
    </source>
</evidence>